<keyword evidence="4" id="KW-1185">Reference proteome</keyword>
<comment type="caution">
    <text evidence="3">The sequence shown here is derived from an EMBL/GenBank/DDBJ whole genome shotgun (WGS) entry which is preliminary data.</text>
</comment>
<keyword evidence="3" id="KW-0378">Hydrolase</keyword>
<organism evidence="3 4">
    <name type="scientific">Lactobacillus apis</name>
    <dbReference type="NCBI Taxonomy" id="303541"/>
    <lineage>
        <taxon>Bacteria</taxon>
        <taxon>Bacillati</taxon>
        <taxon>Bacillota</taxon>
        <taxon>Bacilli</taxon>
        <taxon>Lactobacillales</taxon>
        <taxon>Lactobacillaceae</taxon>
        <taxon>Lactobacillus</taxon>
    </lineage>
</organism>
<dbReference type="STRING" id="303541.JF72_09270"/>
<dbReference type="HOGENOM" id="CLU_077384_1_0_9"/>
<evidence type="ECO:0000313" key="4">
    <source>
        <dbReference type="Proteomes" id="UP000033682"/>
    </source>
</evidence>
<dbReference type="GO" id="GO:0005524">
    <property type="term" value="F:ATP binding"/>
    <property type="evidence" value="ECO:0007669"/>
    <property type="project" value="InterPro"/>
</dbReference>
<dbReference type="AlphaFoldDB" id="A0A0F4LTG4"/>
<accession>A0A0F4LTG4</accession>
<dbReference type="Pfam" id="PF07319">
    <property type="entry name" value="DnaI_N"/>
    <property type="match status" value="1"/>
</dbReference>
<proteinExistence type="predicted"/>
<dbReference type="InterPro" id="IPR009928">
    <property type="entry name" value="DnaI_N"/>
</dbReference>
<dbReference type="Gene3D" id="3.40.50.300">
    <property type="entry name" value="P-loop containing nucleotide triphosphate hydrolases"/>
    <property type="match status" value="1"/>
</dbReference>
<dbReference type="InterPro" id="IPR002611">
    <property type="entry name" value="IstB_ATP-bd"/>
</dbReference>
<keyword evidence="3" id="KW-0347">Helicase</keyword>
<dbReference type="CDD" id="cd00009">
    <property type="entry name" value="AAA"/>
    <property type="match status" value="1"/>
</dbReference>
<dbReference type="InterPro" id="IPR027417">
    <property type="entry name" value="P-loop_NTPase"/>
</dbReference>
<protein>
    <submittedName>
        <fullName evidence="3">Primosome component (Helicase loader)</fullName>
    </submittedName>
</protein>
<dbReference type="GO" id="GO:0004386">
    <property type="term" value="F:helicase activity"/>
    <property type="evidence" value="ECO:0007669"/>
    <property type="project" value="UniProtKB-KW"/>
</dbReference>
<feature type="domain" description="Primosomal DnaI N-terminal" evidence="2">
    <location>
        <begin position="1"/>
        <end position="90"/>
    </location>
</feature>
<keyword evidence="3" id="KW-0547">Nucleotide-binding</keyword>
<dbReference type="RefSeq" id="WP_046307282.1">
    <property type="nucleotide sequence ID" value="NZ_KQ034000.1"/>
</dbReference>
<evidence type="ECO:0000313" key="3">
    <source>
        <dbReference type="EMBL" id="KJY61633.1"/>
    </source>
</evidence>
<evidence type="ECO:0000259" key="2">
    <source>
        <dbReference type="Pfam" id="PF07319"/>
    </source>
</evidence>
<sequence length="300" mass="33893">MEPINKFISAKNHPAAKKIDPAQIRQQVLAEPAVSQFISAHQNKITDEMIDKSMSALFEFYLFQQNKKDPVTQGFKPKLILNTNAIDITYVPEDSKIEHDREVSARKNLRLIDLPTSLHDVKLSQVEITPERKQAMADIGQFLSAYSKNIHQKGLFLSGSFGVGKTFILAGLANSLAMMNKRVVFMHLPNFIAGLSSHFNDNSLPEEVQRISNCDVLILDDIGAENLSQWSRDEVLAVILQSRMDNQLPTFFSSNFSMNDLEEHFKETKNAIDPVKAARLMERVRTLAKEVVVSGPNRRR</sequence>
<dbReference type="PANTHER" id="PTHR30050:SF8">
    <property type="entry name" value="PRIMOSOMAL PROTEIN DNAI"/>
    <property type="match status" value="1"/>
</dbReference>
<dbReference type="GO" id="GO:0006260">
    <property type="term" value="P:DNA replication"/>
    <property type="evidence" value="ECO:0007669"/>
    <property type="project" value="TreeGrafter"/>
</dbReference>
<keyword evidence="3" id="KW-0067">ATP-binding</keyword>
<reference evidence="3 4" key="1">
    <citation type="submission" date="2015-01" db="EMBL/GenBank/DDBJ databases">
        <title>Comparative genomics of the lactic acid bacteria isolated from the honey bee gut.</title>
        <authorList>
            <person name="Ellegaard K.M."/>
            <person name="Tamarit D."/>
            <person name="Javelind E."/>
            <person name="Olofsson T."/>
            <person name="Andersson S.G."/>
            <person name="Vasquez A."/>
        </authorList>
    </citation>
    <scope>NUCLEOTIDE SEQUENCE [LARGE SCALE GENOMIC DNA]</scope>
    <source>
        <strain evidence="3 4">Hma11</strain>
    </source>
</reference>
<dbReference type="NCBIfam" id="NF006505">
    <property type="entry name" value="PRK08939.1"/>
    <property type="match status" value="1"/>
</dbReference>
<gene>
    <name evidence="3" type="primary">dnaI</name>
    <name evidence="3" type="ORF">JF72_09270</name>
</gene>
<dbReference type="PANTHER" id="PTHR30050">
    <property type="entry name" value="CHROMOSOMAL REPLICATION INITIATOR PROTEIN DNAA"/>
    <property type="match status" value="1"/>
</dbReference>
<evidence type="ECO:0000259" key="1">
    <source>
        <dbReference type="Pfam" id="PF01695"/>
    </source>
</evidence>
<name>A0A0F4LTG4_9LACO</name>
<dbReference type="PATRIC" id="fig|303541.3.peg.1085"/>
<feature type="domain" description="IstB-like ATP-binding" evidence="1">
    <location>
        <begin position="143"/>
        <end position="269"/>
    </location>
</feature>
<dbReference type="Proteomes" id="UP000033682">
    <property type="component" value="Unassembled WGS sequence"/>
</dbReference>
<dbReference type="Pfam" id="PF01695">
    <property type="entry name" value="IstB_IS21"/>
    <property type="match status" value="1"/>
</dbReference>
<dbReference type="SUPFAM" id="SSF52540">
    <property type="entry name" value="P-loop containing nucleoside triphosphate hydrolases"/>
    <property type="match status" value="1"/>
</dbReference>
<dbReference type="EMBL" id="JXLG01000005">
    <property type="protein sequence ID" value="KJY61633.1"/>
    <property type="molecule type" value="Genomic_DNA"/>
</dbReference>